<evidence type="ECO:0000313" key="3">
    <source>
        <dbReference type="Proteomes" id="UP000283895"/>
    </source>
</evidence>
<comment type="caution">
    <text evidence="2">The sequence shown here is derived from an EMBL/GenBank/DDBJ whole genome shotgun (WGS) entry which is preliminary data.</text>
</comment>
<dbReference type="EMBL" id="LKEA01000010">
    <property type="protein sequence ID" value="ROW06427.1"/>
    <property type="molecule type" value="Genomic_DNA"/>
</dbReference>
<reference evidence="2 3" key="1">
    <citation type="submission" date="2015-09" db="EMBL/GenBank/DDBJ databases">
        <title>Host preference determinants of Valsa canker pathogens revealed by comparative genomics.</title>
        <authorList>
            <person name="Yin Z."/>
            <person name="Huang L."/>
        </authorList>
    </citation>
    <scope>NUCLEOTIDE SEQUENCE [LARGE SCALE GENOMIC DNA]</scope>
    <source>
        <strain evidence="2 3">03-1</strain>
    </source>
</reference>
<feature type="compositionally biased region" description="Polar residues" evidence="1">
    <location>
        <begin position="402"/>
        <end position="432"/>
    </location>
</feature>
<dbReference type="STRING" id="356882.A0A423WSY8"/>
<feature type="compositionally biased region" description="Low complexity" evidence="1">
    <location>
        <begin position="459"/>
        <end position="486"/>
    </location>
</feature>
<dbReference type="AlphaFoldDB" id="A0A423WSY8"/>
<feature type="region of interest" description="Disordered" evidence="1">
    <location>
        <begin position="1"/>
        <end position="60"/>
    </location>
</feature>
<feature type="region of interest" description="Disordered" evidence="1">
    <location>
        <begin position="386"/>
        <end position="533"/>
    </location>
</feature>
<evidence type="ECO:0000256" key="1">
    <source>
        <dbReference type="SAM" id="MobiDB-lite"/>
    </source>
</evidence>
<dbReference type="OrthoDB" id="3903267at2759"/>
<accession>A0A423WSY8</accession>
<dbReference type="Proteomes" id="UP000283895">
    <property type="component" value="Unassembled WGS sequence"/>
</dbReference>
<proteinExistence type="predicted"/>
<name>A0A423WSY8_9PEZI</name>
<evidence type="ECO:0000313" key="2">
    <source>
        <dbReference type="EMBL" id="ROW06427.1"/>
    </source>
</evidence>
<sequence length="533" mass="57013">MDPSRPPHQSRKKYAASGPATSDSANEMMHHDIVGDASRGRDSHTRVPAAEKKGQEHLSAWNHPRMAQRLLLDIQYECARNNLDIRWDRIAHRMSPGSSSGDLHHYLRRMRQQLIAEGHVIPPQVGLGGCRAANNGLDARGFVRNVEDRADLTTTGPVGWNDFHHCRHSLADAINAPVSETTKDETATKTELSEDDCSHKVDAGTTVALQSRCGVGNKNFCALADSGEDEDEDEVKVEVENPFDDCYECKEEAAQDDGDAVVNEMESTDCDRTQLGDTVSQGGSFAANNAAAATVHPRAWQTNSHPYGSFYGQAQPWLTSIDDPMLVSYDGGLSFNPAPARSITEWSSSYTVYSGAAAAAQVAAELGYGPTVQSLFSQAVNNPSAFGAVTQSPAPRSENNRTRSQNGTPTPTRNTQSGAAKKSSATLPTTPTSKRKQSSDTYRSVSSFEHDDATDITPRASASSSSRGISGNATTSSVKSSRPSSSETVISAAIRGNLNRRWNDDGGLSNAFADIGLGGPGKSNPAPEDEDAS</sequence>
<protein>
    <submittedName>
        <fullName evidence="2">Uncharacterized protein</fullName>
    </submittedName>
</protein>
<organism evidence="2 3">
    <name type="scientific">Cytospora schulzeri</name>
    <dbReference type="NCBI Taxonomy" id="448051"/>
    <lineage>
        <taxon>Eukaryota</taxon>
        <taxon>Fungi</taxon>
        <taxon>Dikarya</taxon>
        <taxon>Ascomycota</taxon>
        <taxon>Pezizomycotina</taxon>
        <taxon>Sordariomycetes</taxon>
        <taxon>Sordariomycetidae</taxon>
        <taxon>Diaporthales</taxon>
        <taxon>Cytosporaceae</taxon>
        <taxon>Cytospora</taxon>
    </lineage>
</organism>
<gene>
    <name evidence="2" type="ORF">VMCG_04420</name>
</gene>
<keyword evidence="3" id="KW-1185">Reference proteome</keyword>
<feature type="compositionally biased region" description="Basic and acidic residues" evidence="1">
    <location>
        <begin position="28"/>
        <end position="56"/>
    </location>
</feature>